<dbReference type="Proteomes" id="UP001183176">
    <property type="component" value="Unassembled WGS sequence"/>
</dbReference>
<dbReference type="Gene3D" id="3.40.50.720">
    <property type="entry name" value="NAD(P)-binding Rossmann-like Domain"/>
    <property type="match status" value="1"/>
</dbReference>
<organism evidence="2 3">
    <name type="scientific">Jatrophihabitans lederbergiae</name>
    <dbReference type="NCBI Taxonomy" id="3075547"/>
    <lineage>
        <taxon>Bacteria</taxon>
        <taxon>Bacillati</taxon>
        <taxon>Actinomycetota</taxon>
        <taxon>Actinomycetes</taxon>
        <taxon>Jatrophihabitantales</taxon>
        <taxon>Jatrophihabitantaceae</taxon>
        <taxon>Jatrophihabitans</taxon>
    </lineage>
</organism>
<dbReference type="Pfam" id="PF13602">
    <property type="entry name" value="ADH_zinc_N_2"/>
    <property type="match status" value="1"/>
</dbReference>
<dbReference type="Gene3D" id="3.90.180.10">
    <property type="entry name" value="Medium-chain alcohol dehydrogenases, catalytic domain"/>
    <property type="match status" value="1"/>
</dbReference>
<proteinExistence type="predicted"/>
<accession>A0ABU2JI51</accession>
<reference evidence="3" key="1">
    <citation type="submission" date="2023-07" db="EMBL/GenBank/DDBJ databases">
        <title>30 novel species of actinomycetes from the DSMZ collection.</title>
        <authorList>
            <person name="Nouioui I."/>
        </authorList>
    </citation>
    <scope>NUCLEOTIDE SEQUENCE [LARGE SCALE GENOMIC DNA]</scope>
    <source>
        <strain evidence="3">DSM 44399</strain>
    </source>
</reference>
<dbReference type="EMBL" id="JAVREH010000059">
    <property type="protein sequence ID" value="MDT0263933.1"/>
    <property type="molecule type" value="Genomic_DNA"/>
</dbReference>
<evidence type="ECO:0000256" key="1">
    <source>
        <dbReference type="SAM" id="MobiDB-lite"/>
    </source>
</evidence>
<feature type="compositionally biased region" description="Basic residues" evidence="1">
    <location>
        <begin position="44"/>
        <end position="58"/>
    </location>
</feature>
<gene>
    <name evidence="2" type="ORF">RM423_21390</name>
</gene>
<name>A0ABU2JI51_9ACTN</name>
<keyword evidence="3" id="KW-1185">Reference proteome</keyword>
<evidence type="ECO:0000313" key="2">
    <source>
        <dbReference type="EMBL" id="MDT0263933.1"/>
    </source>
</evidence>
<feature type="region of interest" description="Disordered" evidence="1">
    <location>
        <begin position="1"/>
        <end position="63"/>
    </location>
</feature>
<sequence>MAAAAPLRTCPTPPRKPGTRAAQRQRTPRQRPRGHGSEPQWNSRGRRRRHRPRRRRATAHASLASVRDGGAYITAVPPFLDDLGPFTSERGIRLDIQNTYPDSHALARLLVAIGRGELTSGIECTYPLAEAAEAHPRQARGGLRGKLVLLP</sequence>
<dbReference type="RefSeq" id="WP_311425074.1">
    <property type="nucleotide sequence ID" value="NZ_JAVREH010000059.1"/>
</dbReference>
<evidence type="ECO:0000313" key="3">
    <source>
        <dbReference type="Proteomes" id="UP001183176"/>
    </source>
</evidence>
<comment type="caution">
    <text evidence="2">The sequence shown here is derived from an EMBL/GenBank/DDBJ whole genome shotgun (WGS) entry which is preliminary data.</text>
</comment>
<protein>
    <submittedName>
        <fullName evidence="2">Zinc-binding dehydrogenase</fullName>
    </submittedName>
</protein>